<dbReference type="EMBL" id="NFFZ01000004">
    <property type="protein sequence ID" value="OTI63136.1"/>
    <property type="molecule type" value="Genomic_DNA"/>
</dbReference>
<comment type="caution">
    <text evidence="1">The sequence shown here is derived from an EMBL/GenBank/DDBJ whole genome shotgun (WGS) entry which is preliminary data.</text>
</comment>
<proteinExistence type="predicted"/>
<protein>
    <recommendedName>
        <fullName evidence="3">Lipoprotein</fullName>
    </recommendedName>
</protein>
<sequence>MNPLKPASIFLCAALTGCSPSDDQLAPWPEQDGNYLQLQQSPSGEWFLAGAVVKSGKAATALFKVEIPADPSSLLTQHVPLASIHVRGLDCESLVFKHLIVDRHSHVESYWMAIPRGRTVVKPSCQIKNPPEKWRFVDGA</sequence>
<organism evidence="1 2">
    <name type="scientific">Pseudomonas aeruginosa</name>
    <dbReference type="NCBI Taxonomy" id="287"/>
    <lineage>
        <taxon>Bacteria</taxon>
        <taxon>Pseudomonadati</taxon>
        <taxon>Pseudomonadota</taxon>
        <taxon>Gammaproteobacteria</taxon>
        <taxon>Pseudomonadales</taxon>
        <taxon>Pseudomonadaceae</taxon>
        <taxon>Pseudomonas</taxon>
    </lineage>
</organism>
<reference evidence="1 2" key="1">
    <citation type="submission" date="2017-05" db="EMBL/GenBank/DDBJ databases">
        <authorList>
            <person name="Song R."/>
            <person name="Chenine A.L."/>
            <person name="Ruprecht R.M."/>
        </authorList>
    </citation>
    <scope>NUCLEOTIDE SEQUENCE [LARGE SCALE GENOMIC DNA]</scope>
    <source>
        <strain evidence="1 2">S567_C10_BS</strain>
    </source>
</reference>
<evidence type="ECO:0000313" key="1">
    <source>
        <dbReference type="EMBL" id="OTI63136.1"/>
    </source>
</evidence>
<dbReference type="RefSeq" id="WP_065327552.1">
    <property type="nucleotide sequence ID" value="NZ_NFFZ01000004.1"/>
</dbReference>
<name>A0A241XSK6_PSEAI</name>
<dbReference type="AlphaFoldDB" id="A0A241XSK6"/>
<dbReference type="PROSITE" id="PS51257">
    <property type="entry name" value="PROKAR_LIPOPROTEIN"/>
    <property type="match status" value="1"/>
</dbReference>
<gene>
    <name evidence="1" type="ORF">CAZ10_09885</name>
</gene>
<dbReference type="Proteomes" id="UP000194857">
    <property type="component" value="Unassembled WGS sequence"/>
</dbReference>
<evidence type="ECO:0000313" key="2">
    <source>
        <dbReference type="Proteomes" id="UP000194857"/>
    </source>
</evidence>
<accession>A0A241XSK6</accession>
<evidence type="ECO:0008006" key="3">
    <source>
        <dbReference type="Google" id="ProtNLM"/>
    </source>
</evidence>